<proteinExistence type="predicted"/>
<dbReference type="Proteomes" id="UP001148629">
    <property type="component" value="Unassembled WGS sequence"/>
</dbReference>
<comment type="caution">
    <text evidence="1">The sequence shown here is derived from an EMBL/GenBank/DDBJ whole genome shotgun (WGS) entry which is preliminary data.</text>
</comment>
<reference evidence="1" key="1">
    <citation type="submission" date="2022-08" db="EMBL/GenBank/DDBJ databases">
        <title>Genome Sequence of Fusarium decemcellulare.</title>
        <authorList>
            <person name="Buettner E."/>
        </authorList>
    </citation>
    <scope>NUCLEOTIDE SEQUENCE</scope>
    <source>
        <strain evidence="1">Babe19</strain>
    </source>
</reference>
<dbReference type="EMBL" id="JANRMS010002263">
    <property type="protein sequence ID" value="KAJ3523401.1"/>
    <property type="molecule type" value="Genomic_DNA"/>
</dbReference>
<keyword evidence="2" id="KW-1185">Reference proteome</keyword>
<name>A0ACC1RPR3_9HYPO</name>
<evidence type="ECO:0000313" key="1">
    <source>
        <dbReference type="EMBL" id="KAJ3523401.1"/>
    </source>
</evidence>
<gene>
    <name evidence="1" type="ORF">NM208_g12467</name>
</gene>
<accession>A0ACC1RPR3</accession>
<protein>
    <submittedName>
        <fullName evidence="1">Uncharacterized protein</fullName>
    </submittedName>
</protein>
<organism evidence="1 2">
    <name type="scientific">Fusarium decemcellulare</name>
    <dbReference type="NCBI Taxonomy" id="57161"/>
    <lineage>
        <taxon>Eukaryota</taxon>
        <taxon>Fungi</taxon>
        <taxon>Dikarya</taxon>
        <taxon>Ascomycota</taxon>
        <taxon>Pezizomycotina</taxon>
        <taxon>Sordariomycetes</taxon>
        <taxon>Hypocreomycetidae</taxon>
        <taxon>Hypocreales</taxon>
        <taxon>Nectriaceae</taxon>
        <taxon>Fusarium</taxon>
        <taxon>Fusarium decemcellulare species complex</taxon>
    </lineage>
</organism>
<sequence length="316" mass="34640">MTSQSPASPHQPKQDASLLAATMALSWHMTGFMASVDLAGRLEVYALTSIPQNRFQATKTAYQRAVHGFIEALEMHPTEPWLLISQSSLLVLVDLDDGTEQPIVSPGHNIADYSSWTWSRMHGETVLFGARAGSVDALSVAKGREINSRGLVFKDSSPISRIVKMRCSGDGKYVAVLVVDGVSTRNDPMLLVYRSSAEIVTRDCQAGHVTQIDPILALPSYKFKTFYGFHGDHIIFLDRDRWVWAVDLKQAEKGTALESNVKRYFFIPREFIGGNNGVDGVVTAAGTIAFPKDGELAVGSFALDWPYKGTDLIANC</sequence>
<evidence type="ECO:0000313" key="2">
    <source>
        <dbReference type="Proteomes" id="UP001148629"/>
    </source>
</evidence>